<dbReference type="GO" id="GO:0031012">
    <property type="term" value="C:extracellular matrix"/>
    <property type="evidence" value="ECO:0007669"/>
    <property type="project" value="TreeGrafter"/>
</dbReference>
<sequence length="176" mass="19814">MDAPDSLVETSSKLSEAAQYLVAKANNPPYFVLAQFWYQVMIKMFVEKGHECKATHRISEPVFLRFGPCRSRKRFRPKYCGLCPLTGTDCQPTLSTTVNVDFICEGKRTAGNSHGSRLQSQKTFLNVNTGMFADNFQGLQNLIDRVTGIRSQYELVLNADKIQLPIVSKRNIAEDS</sequence>
<dbReference type="GO" id="GO:0005615">
    <property type="term" value="C:extracellular space"/>
    <property type="evidence" value="ECO:0007669"/>
    <property type="project" value="TreeGrafter"/>
</dbReference>
<dbReference type="EMBL" id="KB740954">
    <property type="protein sequence ID" value="ENN77066.1"/>
    <property type="molecule type" value="Genomic_DNA"/>
</dbReference>
<dbReference type="GO" id="GO:0007165">
    <property type="term" value="P:signal transduction"/>
    <property type="evidence" value="ECO:0007669"/>
    <property type="project" value="TreeGrafter"/>
</dbReference>
<dbReference type="GO" id="GO:0008201">
    <property type="term" value="F:heparin binding"/>
    <property type="evidence" value="ECO:0007669"/>
    <property type="project" value="TreeGrafter"/>
</dbReference>
<dbReference type="GO" id="GO:0007155">
    <property type="term" value="P:cell adhesion"/>
    <property type="evidence" value="ECO:0007669"/>
    <property type="project" value="TreeGrafter"/>
</dbReference>
<dbReference type="HOGENOM" id="CLU_1526764_0_0_1"/>
<dbReference type="InterPro" id="IPR050941">
    <property type="entry name" value="CCN"/>
</dbReference>
<organism evidence="1">
    <name type="scientific">Dendroctonus ponderosae</name>
    <name type="common">Mountain pine beetle</name>
    <dbReference type="NCBI Taxonomy" id="77166"/>
    <lineage>
        <taxon>Eukaryota</taxon>
        <taxon>Metazoa</taxon>
        <taxon>Ecdysozoa</taxon>
        <taxon>Arthropoda</taxon>
        <taxon>Hexapoda</taxon>
        <taxon>Insecta</taxon>
        <taxon>Pterygota</taxon>
        <taxon>Neoptera</taxon>
        <taxon>Endopterygota</taxon>
        <taxon>Coleoptera</taxon>
        <taxon>Polyphaga</taxon>
        <taxon>Cucujiformia</taxon>
        <taxon>Curculionidae</taxon>
        <taxon>Scolytinae</taxon>
        <taxon>Dendroctonus</taxon>
    </lineage>
</organism>
<gene>
    <name evidence="1" type="ORF">YQE_06401</name>
</gene>
<protein>
    <submittedName>
        <fullName evidence="1">Uncharacterized protein</fullName>
    </submittedName>
</protein>
<feature type="non-terminal residue" evidence="1">
    <location>
        <position position="1"/>
    </location>
</feature>
<dbReference type="PANTHER" id="PTHR11348">
    <property type="entry name" value="CONNECTIVE TISSUE GROWTH FACTOR-RELATED"/>
    <property type="match status" value="1"/>
</dbReference>
<dbReference type="AlphaFoldDB" id="N6U8V0"/>
<dbReference type="GO" id="GO:0045597">
    <property type="term" value="P:positive regulation of cell differentiation"/>
    <property type="evidence" value="ECO:0007669"/>
    <property type="project" value="TreeGrafter"/>
</dbReference>
<dbReference type="GO" id="GO:0005178">
    <property type="term" value="F:integrin binding"/>
    <property type="evidence" value="ECO:0007669"/>
    <property type="project" value="TreeGrafter"/>
</dbReference>
<evidence type="ECO:0000313" key="1">
    <source>
        <dbReference type="EMBL" id="ENN77066.1"/>
    </source>
</evidence>
<reference evidence="1" key="1">
    <citation type="journal article" date="2013" name="Genome Biol.">
        <title>Draft genome of the mountain pine beetle, Dendroctonus ponderosae Hopkins, a major forest pest.</title>
        <authorList>
            <person name="Keeling C.I."/>
            <person name="Yuen M.M."/>
            <person name="Liao N.Y."/>
            <person name="Docking T.R."/>
            <person name="Chan S.K."/>
            <person name="Taylor G.A."/>
            <person name="Palmquist D.L."/>
            <person name="Jackman S.D."/>
            <person name="Nguyen A."/>
            <person name="Li M."/>
            <person name="Henderson H."/>
            <person name="Janes J.K."/>
            <person name="Zhao Y."/>
            <person name="Pandoh P."/>
            <person name="Moore R."/>
            <person name="Sperling F.A."/>
            <person name="Huber D.P."/>
            <person name="Birol I."/>
            <person name="Jones S.J."/>
            <person name="Bohlmann J."/>
        </authorList>
    </citation>
    <scope>NUCLEOTIDE SEQUENCE</scope>
</reference>
<proteinExistence type="predicted"/>
<dbReference type="PANTHER" id="PTHR11348:SF17">
    <property type="entry name" value="CCN"/>
    <property type="match status" value="1"/>
</dbReference>
<accession>N6U8V0</accession>
<name>N6U8V0_DENPD</name>